<dbReference type="EMBL" id="AYZQ01000001">
    <property type="protein sequence ID" value="KRM73111.1"/>
    <property type="molecule type" value="Genomic_DNA"/>
</dbReference>
<feature type="transmembrane region" description="Helical" evidence="5">
    <location>
        <begin position="12"/>
        <end position="30"/>
    </location>
</feature>
<feature type="transmembrane region" description="Helical" evidence="5">
    <location>
        <begin position="163"/>
        <end position="182"/>
    </location>
</feature>
<name>A0A0R2B1D2_9LACO</name>
<organism evidence="6 7">
    <name type="scientific">Lacticaseibacillus brantae DSM 23927</name>
    <dbReference type="NCBI Taxonomy" id="1423727"/>
    <lineage>
        <taxon>Bacteria</taxon>
        <taxon>Bacillati</taxon>
        <taxon>Bacillota</taxon>
        <taxon>Bacilli</taxon>
        <taxon>Lactobacillales</taxon>
        <taxon>Lactobacillaceae</taxon>
        <taxon>Lacticaseibacillus</taxon>
    </lineage>
</organism>
<feature type="transmembrane region" description="Helical" evidence="5">
    <location>
        <begin position="440"/>
        <end position="458"/>
    </location>
</feature>
<feature type="transmembrane region" description="Helical" evidence="5">
    <location>
        <begin position="139"/>
        <end position="157"/>
    </location>
</feature>
<accession>A0A0R2B1D2</accession>
<feature type="transmembrane region" description="Helical" evidence="5">
    <location>
        <begin position="381"/>
        <end position="399"/>
    </location>
</feature>
<evidence type="ECO:0000256" key="5">
    <source>
        <dbReference type="SAM" id="Phobius"/>
    </source>
</evidence>
<comment type="caution">
    <text evidence="6">The sequence shown here is derived from an EMBL/GenBank/DDBJ whole genome shotgun (WGS) entry which is preliminary data.</text>
</comment>
<evidence type="ECO:0000313" key="6">
    <source>
        <dbReference type="EMBL" id="KRM73111.1"/>
    </source>
</evidence>
<proteinExistence type="predicted"/>
<dbReference type="Pfam" id="PF01943">
    <property type="entry name" value="Polysacc_synt"/>
    <property type="match status" value="1"/>
</dbReference>
<dbReference type="OrthoDB" id="9815702at2"/>
<keyword evidence="2 5" id="KW-0812">Transmembrane</keyword>
<reference evidence="6 7" key="1">
    <citation type="journal article" date="2015" name="Genome Announc.">
        <title>Expanding the biotechnology potential of lactobacilli through comparative genomics of 213 strains and associated genera.</title>
        <authorList>
            <person name="Sun Z."/>
            <person name="Harris H.M."/>
            <person name="McCann A."/>
            <person name="Guo C."/>
            <person name="Argimon S."/>
            <person name="Zhang W."/>
            <person name="Yang X."/>
            <person name="Jeffery I.B."/>
            <person name="Cooney J.C."/>
            <person name="Kagawa T.F."/>
            <person name="Liu W."/>
            <person name="Song Y."/>
            <person name="Salvetti E."/>
            <person name="Wrobel A."/>
            <person name="Rasinkangas P."/>
            <person name="Parkhill J."/>
            <person name="Rea M.C."/>
            <person name="O'Sullivan O."/>
            <person name="Ritari J."/>
            <person name="Douillard F.P."/>
            <person name="Paul Ross R."/>
            <person name="Yang R."/>
            <person name="Briner A.E."/>
            <person name="Felis G.E."/>
            <person name="de Vos W.M."/>
            <person name="Barrangou R."/>
            <person name="Klaenhammer T.R."/>
            <person name="Caufield P.W."/>
            <person name="Cui Y."/>
            <person name="Zhang H."/>
            <person name="O'Toole P.W."/>
        </authorList>
    </citation>
    <scope>NUCLEOTIDE SEQUENCE [LARGE SCALE GENOMIC DNA]</scope>
    <source>
        <strain evidence="6 7">DSM 23927</strain>
    </source>
</reference>
<dbReference type="InterPro" id="IPR002797">
    <property type="entry name" value="Polysacc_synth"/>
</dbReference>
<dbReference type="GO" id="GO:0016020">
    <property type="term" value="C:membrane"/>
    <property type="evidence" value="ECO:0007669"/>
    <property type="project" value="UniProtKB-SubCell"/>
</dbReference>
<dbReference type="InterPro" id="IPR052556">
    <property type="entry name" value="PolySynth_Transporter"/>
</dbReference>
<evidence type="ECO:0000256" key="3">
    <source>
        <dbReference type="ARBA" id="ARBA00022989"/>
    </source>
</evidence>
<dbReference type="PATRIC" id="fig|1423727.3.peg.842"/>
<feature type="transmembrane region" description="Helical" evidence="5">
    <location>
        <begin position="411"/>
        <end position="434"/>
    </location>
</feature>
<keyword evidence="3 5" id="KW-1133">Transmembrane helix</keyword>
<protein>
    <submittedName>
        <fullName evidence="6">Uncharacterized protein</fullName>
    </submittedName>
</protein>
<feature type="transmembrane region" description="Helical" evidence="5">
    <location>
        <begin position="111"/>
        <end position="132"/>
    </location>
</feature>
<dbReference type="PANTHER" id="PTHR43424">
    <property type="entry name" value="LOCUS PUTATIVE PROTEIN 1-RELATED"/>
    <property type="match status" value="1"/>
</dbReference>
<sequence>MRKTMTNIIYNGVYQILILILPFVTTPYVSRVLQPEALGINALINSIPVFLSVVILFGMNQFGVRSIAQAPKEDLPKTFARLWQIQLTVGLLVIVGYVVAVLLWLDYKFFYLLEVPFLFGYVLDISWLFIGLGEIKQVVMRNTVIKLSIVATIFLFVHRPEDLWIYLLINSITYLANVVFWFDLTKHLGRKISRQDFGWSQVYFRSALTVTLPMIAVQFYVSFDQTLVGWLASSRQLSYYSQTQMLARAVIAIVGSISTILMPKMAQMLVEDTGHEQVVRLLKTSLDYTLMVGLYFTIAFMVNAEQFVRWFWGAAYTPMAFNMFFGALIIVLVSYGSVFANQYTLSRGLFKIYSIPYYVGAVVSVGLNLAVVKAFGANGATLVIVATELLVCFLRIYLVRHELPLRSVFRGQWRIILAALIALGIGLLVPIHAFGLFLDLVSQTILLTAIYFGALFALKSRVAIDLKQFIINRRAR</sequence>
<keyword evidence="4 5" id="KW-0472">Membrane</keyword>
<feature type="transmembrane region" description="Helical" evidence="5">
    <location>
        <begin position="310"/>
        <end position="335"/>
    </location>
</feature>
<dbReference type="STRING" id="1423727.FC34_GL000835"/>
<feature type="transmembrane region" description="Helical" evidence="5">
    <location>
        <begin position="42"/>
        <end position="64"/>
    </location>
</feature>
<dbReference type="AlphaFoldDB" id="A0A0R2B1D2"/>
<gene>
    <name evidence="6" type="ORF">FC34_GL000835</name>
</gene>
<feature type="transmembrane region" description="Helical" evidence="5">
    <location>
        <begin position="85"/>
        <end position="105"/>
    </location>
</feature>
<evidence type="ECO:0000256" key="1">
    <source>
        <dbReference type="ARBA" id="ARBA00004141"/>
    </source>
</evidence>
<keyword evidence="7" id="KW-1185">Reference proteome</keyword>
<feature type="transmembrane region" description="Helical" evidence="5">
    <location>
        <begin position="355"/>
        <end position="375"/>
    </location>
</feature>
<dbReference type="RefSeq" id="WP_057894109.1">
    <property type="nucleotide sequence ID" value="NZ_AYZQ01000001.1"/>
</dbReference>
<dbReference type="Proteomes" id="UP000051672">
    <property type="component" value="Unassembled WGS sequence"/>
</dbReference>
<comment type="subcellular location">
    <subcellularLocation>
        <location evidence="1">Membrane</location>
        <topology evidence="1">Multi-pass membrane protein</topology>
    </subcellularLocation>
</comment>
<dbReference type="PANTHER" id="PTHR43424:SF1">
    <property type="entry name" value="LOCUS PUTATIVE PROTEIN 1-RELATED"/>
    <property type="match status" value="1"/>
</dbReference>
<feature type="transmembrane region" description="Helical" evidence="5">
    <location>
        <begin position="245"/>
        <end position="265"/>
    </location>
</feature>
<evidence type="ECO:0000256" key="2">
    <source>
        <dbReference type="ARBA" id="ARBA00022692"/>
    </source>
</evidence>
<feature type="transmembrane region" description="Helical" evidence="5">
    <location>
        <begin position="202"/>
        <end position="221"/>
    </location>
</feature>
<evidence type="ECO:0000313" key="7">
    <source>
        <dbReference type="Proteomes" id="UP000051672"/>
    </source>
</evidence>
<evidence type="ECO:0000256" key="4">
    <source>
        <dbReference type="ARBA" id="ARBA00023136"/>
    </source>
</evidence>
<feature type="transmembrane region" description="Helical" evidence="5">
    <location>
        <begin position="286"/>
        <end position="304"/>
    </location>
</feature>